<dbReference type="InterPro" id="IPR016039">
    <property type="entry name" value="Thiolase-like"/>
</dbReference>
<dbReference type="CDD" id="cd00829">
    <property type="entry name" value="SCP-x_thiolase"/>
    <property type="match status" value="1"/>
</dbReference>
<gene>
    <name evidence="2" type="ORF">R4315_06635</name>
</gene>
<dbReference type="Pfam" id="PF22691">
    <property type="entry name" value="Thiolase_C_1"/>
    <property type="match status" value="1"/>
</dbReference>
<accession>A0AAE4UWG2</accession>
<organism evidence="2 3">
    <name type="scientific">Rhodococcus oxybenzonivorans</name>
    <dbReference type="NCBI Taxonomy" id="1990687"/>
    <lineage>
        <taxon>Bacteria</taxon>
        <taxon>Bacillati</taxon>
        <taxon>Actinomycetota</taxon>
        <taxon>Actinomycetes</taxon>
        <taxon>Mycobacteriales</taxon>
        <taxon>Nocardiaceae</taxon>
        <taxon>Rhodococcus</taxon>
    </lineage>
</organism>
<dbReference type="InterPro" id="IPR055140">
    <property type="entry name" value="Thiolase_C_2"/>
</dbReference>
<dbReference type="RefSeq" id="WP_213575903.1">
    <property type="nucleotide sequence ID" value="NZ_JAWLUP010000008.1"/>
</dbReference>
<dbReference type="InterPro" id="IPR002155">
    <property type="entry name" value="Thiolase"/>
</dbReference>
<dbReference type="EMBL" id="JAWLUP010000008">
    <property type="protein sequence ID" value="MDV7264223.1"/>
    <property type="molecule type" value="Genomic_DNA"/>
</dbReference>
<dbReference type="GO" id="GO:0016747">
    <property type="term" value="F:acyltransferase activity, transferring groups other than amino-acyl groups"/>
    <property type="evidence" value="ECO:0007669"/>
    <property type="project" value="InterPro"/>
</dbReference>
<dbReference type="AlphaFoldDB" id="A0AAE4UWG2"/>
<dbReference type="PANTHER" id="PTHR42870:SF1">
    <property type="entry name" value="NON-SPECIFIC LIPID-TRANSFER PROTEIN-LIKE 2"/>
    <property type="match status" value="1"/>
</dbReference>
<evidence type="ECO:0000259" key="1">
    <source>
        <dbReference type="Pfam" id="PF22691"/>
    </source>
</evidence>
<protein>
    <submittedName>
        <fullName evidence="2">Thiolase family protein</fullName>
    </submittedName>
</protein>
<name>A0AAE4UWG2_9NOCA</name>
<sequence>MKQREVAIAGVYATRQARSIPDRTDFDITVEAVLGAVEDAGLTLADVDGVGVDWPVPGPQYQDSQHWARFTGSPLRYTAEGMQDTAGIRGISKAAAAIAAGLCDVVVVGGGTAGPRPPGLIGRPSEFQDPFGAYTVPMFANVAQRHMFEFGTTPEQLATVAATIRNHGSGNPAAVMYGKGPYTVEDVLASRMVASPLHLLDVCLVAQGGAAVVLTTAERARDLKHTPVGFLGMSSEMRQGQWSGLPRYEDLQQVGTDAVARAFGTAGLTPQDVDLFNLYDPTSFEVIRQFEVLGLCAEGEGGAFIEGGTLTKKGACPTNLDGGLLSYTWNMIQQMTLKIVESVIQLRGHAGERQLDDLEVALATNSGSAAQHFEVALLGRM</sequence>
<dbReference type="SUPFAM" id="SSF53901">
    <property type="entry name" value="Thiolase-like"/>
    <property type="match status" value="2"/>
</dbReference>
<comment type="caution">
    <text evidence="2">The sequence shown here is derived from an EMBL/GenBank/DDBJ whole genome shotgun (WGS) entry which is preliminary data.</text>
</comment>
<feature type="domain" description="Thiolase C-terminal" evidence="1">
    <location>
        <begin position="256"/>
        <end position="380"/>
    </location>
</feature>
<dbReference type="Proteomes" id="UP001185863">
    <property type="component" value="Unassembled WGS sequence"/>
</dbReference>
<evidence type="ECO:0000313" key="2">
    <source>
        <dbReference type="EMBL" id="MDV7264223.1"/>
    </source>
</evidence>
<reference evidence="2" key="1">
    <citation type="submission" date="2023-10" db="EMBL/GenBank/DDBJ databases">
        <title>Development of a sustainable strategy for remediation of hydrocarbon-contaminated territories based on the waste exchange concept.</title>
        <authorList>
            <person name="Krivoruchko A."/>
        </authorList>
    </citation>
    <scope>NUCLEOTIDE SEQUENCE</scope>
    <source>
        <strain evidence="2">IEGM 68</strain>
    </source>
</reference>
<dbReference type="Gene3D" id="3.40.47.10">
    <property type="match status" value="1"/>
</dbReference>
<dbReference type="PANTHER" id="PTHR42870">
    <property type="entry name" value="ACETYL-COA C-ACETYLTRANSFERASE"/>
    <property type="match status" value="1"/>
</dbReference>
<proteinExistence type="predicted"/>
<dbReference type="PIRSF" id="PIRSF000429">
    <property type="entry name" value="Ac-CoA_Ac_transf"/>
    <property type="match status" value="1"/>
</dbReference>
<evidence type="ECO:0000313" key="3">
    <source>
        <dbReference type="Proteomes" id="UP001185863"/>
    </source>
</evidence>